<name>A0A8E2DX06_9PEZI</name>
<keyword evidence="2" id="KW-1185">Reference proteome</keyword>
<evidence type="ECO:0000313" key="2">
    <source>
        <dbReference type="Proteomes" id="UP000250266"/>
    </source>
</evidence>
<dbReference type="Proteomes" id="UP000250266">
    <property type="component" value="Unassembled WGS sequence"/>
</dbReference>
<protein>
    <submittedName>
        <fullName evidence="1">Uncharacterized protein</fullName>
    </submittedName>
</protein>
<evidence type="ECO:0000313" key="1">
    <source>
        <dbReference type="EMBL" id="OCK73281.1"/>
    </source>
</evidence>
<dbReference type="AlphaFoldDB" id="A0A8E2DX06"/>
<gene>
    <name evidence="1" type="ORF">K432DRAFT_313217</name>
</gene>
<accession>A0A8E2DX06</accession>
<dbReference type="OrthoDB" id="5293665at2759"/>
<dbReference type="InterPro" id="IPR041078">
    <property type="entry name" value="Plavaka"/>
</dbReference>
<organism evidence="1 2">
    <name type="scientific">Lepidopterella palustris CBS 459.81</name>
    <dbReference type="NCBI Taxonomy" id="1314670"/>
    <lineage>
        <taxon>Eukaryota</taxon>
        <taxon>Fungi</taxon>
        <taxon>Dikarya</taxon>
        <taxon>Ascomycota</taxon>
        <taxon>Pezizomycotina</taxon>
        <taxon>Dothideomycetes</taxon>
        <taxon>Pleosporomycetidae</taxon>
        <taxon>Mytilinidiales</taxon>
        <taxon>Argynnaceae</taxon>
        <taxon>Lepidopterella</taxon>
    </lineage>
</organism>
<sequence length="58" mass="6671">YGIILRCANSIYRKYYLIITGFIVDYKEQVLIAGVKNNAYPIYIVPSDSVKRENLKGI</sequence>
<feature type="non-terminal residue" evidence="1">
    <location>
        <position position="1"/>
    </location>
</feature>
<dbReference type="Pfam" id="PF18759">
    <property type="entry name" value="Plavaka"/>
    <property type="match status" value="1"/>
</dbReference>
<reference evidence="1 2" key="1">
    <citation type="journal article" date="2016" name="Nat. Commun.">
        <title>Ectomycorrhizal ecology is imprinted in the genome of the dominant symbiotic fungus Cenococcum geophilum.</title>
        <authorList>
            <consortium name="DOE Joint Genome Institute"/>
            <person name="Peter M."/>
            <person name="Kohler A."/>
            <person name="Ohm R.A."/>
            <person name="Kuo A."/>
            <person name="Krutzmann J."/>
            <person name="Morin E."/>
            <person name="Arend M."/>
            <person name="Barry K.W."/>
            <person name="Binder M."/>
            <person name="Choi C."/>
            <person name="Clum A."/>
            <person name="Copeland A."/>
            <person name="Grisel N."/>
            <person name="Haridas S."/>
            <person name="Kipfer T."/>
            <person name="LaButti K."/>
            <person name="Lindquist E."/>
            <person name="Lipzen A."/>
            <person name="Maire R."/>
            <person name="Meier B."/>
            <person name="Mihaltcheva S."/>
            <person name="Molinier V."/>
            <person name="Murat C."/>
            <person name="Poggeler S."/>
            <person name="Quandt C.A."/>
            <person name="Sperisen C."/>
            <person name="Tritt A."/>
            <person name="Tisserant E."/>
            <person name="Crous P.W."/>
            <person name="Henrissat B."/>
            <person name="Nehls U."/>
            <person name="Egli S."/>
            <person name="Spatafora J.W."/>
            <person name="Grigoriev I.V."/>
            <person name="Martin F.M."/>
        </authorList>
    </citation>
    <scope>NUCLEOTIDE SEQUENCE [LARGE SCALE GENOMIC DNA]</scope>
    <source>
        <strain evidence="1 2">CBS 459.81</strain>
    </source>
</reference>
<proteinExistence type="predicted"/>
<dbReference type="EMBL" id="KV745848">
    <property type="protein sequence ID" value="OCK73281.1"/>
    <property type="molecule type" value="Genomic_DNA"/>
</dbReference>